<comment type="caution">
    <text evidence="10">The sequence shown here is derived from an EMBL/GenBank/DDBJ whole genome shotgun (WGS) entry which is preliminary data.</text>
</comment>
<organism evidence="10 11">
    <name type="scientific">Solanum tuberosum</name>
    <name type="common">Potato</name>
    <dbReference type="NCBI Taxonomy" id="4113"/>
    <lineage>
        <taxon>Eukaryota</taxon>
        <taxon>Viridiplantae</taxon>
        <taxon>Streptophyta</taxon>
        <taxon>Embryophyta</taxon>
        <taxon>Tracheophyta</taxon>
        <taxon>Spermatophyta</taxon>
        <taxon>Magnoliopsida</taxon>
        <taxon>eudicotyledons</taxon>
        <taxon>Gunneridae</taxon>
        <taxon>Pentapetalae</taxon>
        <taxon>asterids</taxon>
        <taxon>lamiids</taxon>
        <taxon>Solanales</taxon>
        <taxon>Solanaceae</taxon>
        <taxon>Solanoideae</taxon>
        <taxon>Solaneae</taxon>
        <taxon>Solanum</taxon>
    </lineage>
</organism>
<feature type="domain" description="BZIP" evidence="9">
    <location>
        <begin position="182"/>
        <end position="245"/>
    </location>
</feature>
<proteinExistence type="predicted"/>
<dbReference type="EMBL" id="JAIVGD010000015">
    <property type="protein sequence ID" value="KAH0759999.1"/>
    <property type="molecule type" value="Genomic_DNA"/>
</dbReference>
<dbReference type="InterPro" id="IPR002401">
    <property type="entry name" value="Cyt_P450_E_grp-I"/>
</dbReference>
<evidence type="ECO:0000259" key="9">
    <source>
        <dbReference type="PROSITE" id="PS50217"/>
    </source>
</evidence>
<accession>A0ABQ7V921</accession>
<dbReference type="SUPFAM" id="SSF48264">
    <property type="entry name" value="Cytochrome P450"/>
    <property type="match status" value="1"/>
</dbReference>
<evidence type="ECO:0000256" key="4">
    <source>
        <dbReference type="ARBA" id="ARBA00022989"/>
    </source>
</evidence>
<name>A0ABQ7V921_SOLTU</name>
<gene>
    <name evidence="10" type="ORF">KY290_023492</name>
</gene>
<dbReference type="CDD" id="cd11043">
    <property type="entry name" value="CYP90-like"/>
    <property type="match status" value="1"/>
</dbReference>
<dbReference type="PRINTS" id="PR00385">
    <property type="entry name" value="P450"/>
</dbReference>
<evidence type="ECO:0000256" key="5">
    <source>
        <dbReference type="ARBA" id="ARBA00023002"/>
    </source>
</evidence>
<dbReference type="InterPro" id="IPR044759">
    <property type="entry name" value="bZIP_RF2"/>
</dbReference>
<dbReference type="Gene3D" id="1.20.5.170">
    <property type="match status" value="1"/>
</dbReference>
<dbReference type="PANTHER" id="PTHR24286:SF28">
    <property type="entry name" value="ABSCISIC ACID 8'-HYDROXYLASE 3-LIKE"/>
    <property type="match status" value="1"/>
</dbReference>
<keyword evidence="11" id="KW-1185">Reference proteome</keyword>
<dbReference type="Pfam" id="PF00170">
    <property type="entry name" value="bZIP_1"/>
    <property type="match status" value="1"/>
</dbReference>
<evidence type="ECO:0000313" key="11">
    <source>
        <dbReference type="Proteomes" id="UP000826656"/>
    </source>
</evidence>
<keyword evidence="3" id="KW-0479">Metal-binding</keyword>
<sequence length="770" mass="86342">MDPKFTGKPIPIPFLPGRIDLDQMPDTPTRIARHRRAQSETFFRFPDFDDDILLDDVVADFNLDISAPALSPSTDTHMQPANSADSSSNGPGADHNPRPLNHFRSLSVDADFFDGLEFGEAGATTPAASEEKKMMGLGSGSSSRHRHSNSMDGSFSAASFEAESSVKKAMAPDRLAELALIDPKRAKRILANRQSAARSKERKIRYTSELERKVQTLQSEATTLSAQITVLQRDNSGLTTENKELKLRLQALEQEAHLRDALNEALREELQHLKITAGQMSAANGSRGARPHFPPQPQSFVQCGNHHTQQQQPHMPQSTTSTQNIVLVLVVLLVLLRTNKASPKEMEAIPGTLGWPIIGESLSFISEFSSPAGIYSFINKRQQLYGKVFKSYVLGRYTVFMTGREASKILLTGQQVLGPTSLLQQTGEAHKRLRRLIAEPLSVDGLKKYFQFINSLAIETLDQWSGRKILFTLKVIGNMIMSLEPTGEEQEKFRTNFKIISGSFASLPFKVPGTAFYRGIQARDRMYAMLDSIIDQRRSGETIKQDFLQSLVKKHGKDAPEGDDDDKLTDKQLKDNILTLLVAGHDTTTAALTWLLKFLQENPAVLERLREEHREIQARKQGTLDLTWSEVNNMPYTAKVISETLRMATILPWFSRKAAQDFEIEGCKIKKGWSLNLDVVSIHRDPKIFPNPEKFDPSRFDDPLKPFSFLGFGSGPRMCPGINLAKLEISVFLHHLVCRYKWTPLDTDDSVQPTLVRMLKNKYPVMVETL</sequence>
<keyword evidence="6" id="KW-0408">Iron</keyword>
<dbReference type="PROSITE" id="PS00086">
    <property type="entry name" value="CYTOCHROME_P450"/>
    <property type="match status" value="1"/>
</dbReference>
<dbReference type="InterPro" id="IPR046347">
    <property type="entry name" value="bZIP_sf"/>
</dbReference>
<dbReference type="PANTHER" id="PTHR24286">
    <property type="entry name" value="CYTOCHROME P450 26"/>
    <property type="match status" value="1"/>
</dbReference>
<evidence type="ECO:0000256" key="6">
    <source>
        <dbReference type="ARBA" id="ARBA00023004"/>
    </source>
</evidence>
<evidence type="ECO:0000256" key="2">
    <source>
        <dbReference type="ARBA" id="ARBA00022692"/>
    </source>
</evidence>
<feature type="compositionally biased region" description="Polar residues" evidence="8">
    <location>
        <begin position="71"/>
        <end position="90"/>
    </location>
</feature>
<evidence type="ECO:0000256" key="8">
    <source>
        <dbReference type="SAM" id="MobiDB-lite"/>
    </source>
</evidence>
<keyword evidence="7" id="KW-0175">Coiled coil</keyword>
<dbReference type="SMART" id="SM00338">
    <property type="entry name" value="BRLZ"/>
    <property type="match status" value="1"/>
</dbReference>
<dbReference type="InterPro" id="IPR001128">
    <property type="entry name" value="Cyt_P450"/>
</dbReference>
<feature type="region of interest" description="Disordered" evidence="8">
    <location>
        <begin position="123"/>
        <end position="153"/>
    </location>
</feature>
<dbReference type="Pfam" id="PF00067">
    <property type="entry name" value="p450"/>
    <property type="match status" value="1"/>
</dbReference>
<protein>
    <recommendedName>
        <fullName evidence="9">BZIP domain-containing protein</fullName>
    </recommendedName>
</protein>
<dbReference type="Proteomes" id="UP000826656">
    <property type="component" value="Unassembled WGS sequence"/>
</dbReference>
<dbReference type="PRINTS" id="PR00463">
    <property type="entry name" value="EP450I"/>
</dbReference>
<dbReference type="InterPro" id="IPR017972">
    <property type="entry name" value="Cyt_P450_CS"/>
</dbReference>
<feature type="coiled-coil region" evidence="7">
    <location>
        <begin position="207"/>
        <end position="269"/>
    </location>
</feature>
<evidence type="ECO:0000256" key="3">
    <source>
        <dbReference type="ARBA" id="ARBA00022723"/>
    </source>
</evidence>
<reference evidence="10 11" key="1">
    <citation type="journal article" date="2021" name="bioRxiv">
        <title>Chromosome-scale and haplotype-resolved genome assembly of a tetraploid potato cultivar.</title>
        <authorList>
            <person name="Sun H."/>
            <person name="Jiao W.-B."/>
            <person name="Krause K."/>
            <person name="Campoy J.A."/>
            <person name="Goel M."/>
            <person name="Folz-Donahue K."/>
            <person name="Kukat C."/>
            <person name="Huettel B."/>
            <person name="Schneeberger K."/>
        </authorList>
    </citation>
    <scope>NUCLEOTIDE SEQUENCE [LARGE SCALE GENOMIC DNA]</scope>
    <source>
        <strain evidence="10">SolTubOtavaFocal</strain>
        <tissue evidence="10">Leaves</tissue>
    </source>
</reference>
<evidence type="ECO:0000256" key="7">
    <source>
        <dbReference type="SAM" id="Coils"/>
    </source>
</evidence>
<dbReference type="CDD" id="cd14703">
    <property type="entry name" value="bZIP_plant_RF2"/>
    <property type="match status" value="1"/>
</dbReference>
<feature type="region of interest" description="Disordered" evidence="8">
    <location>
        <begin position="69"/>
        <end position="101"/>
    </location>
</feature>
<dbReference type="InterPro" id="IPR004827">
    <property type="entry name" value="bZIP"/>
</dbReference>
<dbReference type="InterPro" id="IPR036396">
    <property type="entry name" value="Cyt_P450_sf"/>
</dbReference>
<dbReference type="PROSITE" id="PS50217">
    <property type="entry name" value="BZIP"/>
    <property type="match status" value="1"/>
</dbReference>
<evidence type="ECO:0000313" key="10">
    <source>
        <dbReference type="EMBL" id="KAH0759999.1"/>
    </source>
</evidence>
<dbReference type="SUPFAM" id="SSF57959">
    <property type="entry name" value="Leucine zipper domain"/>
    <property type="match status" value="1"/>
</dbReference>
<keyword evidence="2" id="KW-0812">Transmembrane</keyword>
<keyword evidence="4" id="KW-1133">Transmembrane helix</keyword>
<evidence type="ECO:0000256" key="1">
    <source>
        <dbReference type="ARBA" id="ARBA00004167"/>
    </source>
</evidence>
<comment type="subcellular location">
    <subcellularLocation>
        <location evidence="1">Membrane</location>
        <topology evidence="1">Single-pass membrane protein</topology>
    </subcellularLocation>
</comment>
<keyword evidence="5" id="KW-0560">Oxidoreductase</keyword>
<dbReference type="Gene3D" id="1.10.630.10">
    <property type="entry name" value="Cytochrome P450"/>
    <property type="match status" value="1"/>
</dbReference>
<keyword evidence="4" id="KW-0472">Membrane</keyword>